<dbReference type="Pfam" id="PF13456">
    <property type="entry name" value="RVT_3"/>
    <property type="match status" value="1"/>
</dbReference>
<comment type="caution">
    <text evidence="2">The sequence shown here is derived from an EMBL/GenBank/DDBJ whole genome shotgun (WGS) entry which is preliminary data.</text>
</comment>
<dbReference type="PANTHER" id="PTHR47074">
    <property type="entry name" value="BNAC02G40300D PROTEIN"/>
    <property type="match status" value="1"/>
</dbReference>
<evidence type="ECO:0000313" key="2">
    <source>
        <dbReference type="EMBL" id="KAK9045363.1"/>
    </source>
</evidence>
<name>A0ABR2U6M6_9ROSI</name>
<evidence type="ECO:0000313" key="3">
    <source>
        <dbReference type="Proteomes" id="UP001396334"/>
    </source>
</evidence>
<dbReference type="Proteomes" id="UP001396334">
    <property type="component" value="Unassembled WGS sequence"/>
</dbReference>
<feature type="domain" description="RNase H type-1" evidence="1">
    <location>
        <begin position="57"/>
        <end position="155"/>
    </location>
</feature>
<evidence type="ECO:0000259" key="1">
    <source>
        <dbReference type="Pfam" id="PF13456"/>
    </source>
</evidence>
<dbReference type="InterPro" id="IPR044730">
    <property type="entry name" value="RNase_H-like_dom_plant"/>
</dbReference>
<reference evidence="2 3" key="1">
    <citation type="journal article" date="2024" name="G3 (Bethesda)">
        <title>Genome assembly of Hibiscus sabdariffa L. provides insights into metabolisms of medicinal natural products.</title>
        <authorList>
            <person name="Kim T."/>
        </authorList>
    </citation>
    <scope>NUCLEOTIDE SEQUENCE [LARGE SCALE GENOMIC DNA]</scope>
    <source>
        <strain evidence="2">TK-2024</strain>
        <tissue evidence="2">Old leaves</tissue>
    </source>
</reference>
<proteinExistence type="predicted"/>
<dbReference type="InterPro" id="IPR002156">
    <property type="entry name" value="RNaseH_domain"/>
</dbReference>
<sequence length="156" mass="16433">MLASPAREKPLGFVLSSMAPPIGKKRGIYGLILQTKESTIQTQRWCSSPLGYVKVSCDASYDASSGAAAAAAVIRNSNGLIIGGATKSFMAYSASIAESITVRLGSYIALVEGFCNVILETDNADLVSRLNAGSLSSWEYASVDRDIMNYAASFSS</sequence>
<keyword evidence="3" id="KW-1185">Reference proteome</keyword>
<dbReference type="PANTHER" id="PTHR47074:SF61">
    <property type="entry name" value="RNASE H TYPE-1 DOMAIN-CONTAINING PROTEIN"/>
    <property type="match status" value="1"/>
</dbReference>
<dbReference type="InterPro" id="IPR052929">
    <property type="entry name" value="RNase_H-like_EbsB-rel"/>
</dbReference>
<organism evidence="2 3">
    <name type="scientific">Hibiscus sabdariffa</name>
    <name type="common">roselle</name>
    <dbReference type="NCBI Taxonomy" id="183260"/>
    <lineage>
        <taxon>Eukaryota</taxon>
        <taxon>Viridiplantae</taxon>
        <taxon>Streptophyta</taxon>
        <taxon>Embryophyta</taxon>
        <taxon>Tracheophyta</taxon>
        <taxon>Spermatophyta</taxon>
        <taxon>Magnoliopsida</taxon>
        <taxon>eudicotyledons</taxon>
        <taxon>Gunneridae</taxon>
        <taxon>Pentapetalae</taxon>
        <taxon>rosids</taxon>
        <taxon>malvids</taxon>
        <taxon>Malvales</taxon>
        <taxon>Malvaceae</taxon>
        <taxon>Malvoideae</taxon>
        <taxon>Hibiscus</taxon>
    </lineage>
</organism>
<gene>
    <name evidence="2" type="ORF">V6N11_059246</name>
</gene>
<accession>A0ABR2U6M6</accession>
<dbReference type="InterPro" id="IPR012337">
    <property type="entry name" value="RNaseH-like_sf"/>
</dbReference>
<dbReference type="SUPFAM" id="SSF53098">
    <property type="entry name" value="Ribonuclease H-like"/>
    <property type="match status" value="1"/>
</dbReference>
<dbReference type="CDD" id="cd06222">
    <property type="entry name" value="RNase_H_like"/>
    <property type="match status" value="1"/>
</dbReference>
<protein>
    <recommendedName>
        <fullName evidence="1">RNase H type-1 domain-containing protein</fullName>
    </recommendedName>
</protein>
<dbReference type="EMBL" id="JBBPBN010000002">
    <property type="protein sequence ID" value="KAK9045363.1"/>
    <property type="molecule type" value="Genomic_DNA"/>
</dbReference>